<name>A0ABX2ASZ6_9BACT</name>
<feature type="signal peptide" evidence="1">
    <location>
        <begin position="1"/>
        <end position="19"/>
    </location>
</feature>
<evidence type="ECO:0000313" key="3">
    <source>
        <dbReference type="Proteomes" id="UP000714420"/>
    </source>
</evidence>
<protein>
    <recommendedName>
        <fullName evidence="4">Bacterial lipoprotein (DUF940)</fullName>
    </recommendedName>
</protein>
<accession>A0ABX2ASZ6</accession>
<proteinExistence type="predicted"/>
<gene>
    <name evidence="2" type="ORF">HPS56_12140</name>
</gene>
<evidence type="ECO:0008006" key="4">
    <source>
        <dbReference type="Google" id="ProtNLM"/>
    </source>
</evidence>
<organism evidence="2 3">
    <name type="scientific">Xylanibacter muris</name>
    <dbReference type="NCBI Taxonomy" id="2736290"/>
    <lineage>
        <taxon>Bacteria</taxon>
        <taxon>Pseudomonadati</taxon>
        <taxon>Bacteroidota</taxon>
        <taxon>Bacteroidia</taxon>
        <taxon>Bacteroidales</taxon>
        <taxon>Prevotellaceae</taxon>
        <taxon>Xylanibacter</taxon>
    </lineage>
</organism>
<evidence type="ECO:0000313" key="2">
    <source>
        <dbReference type="EMBL" id="NPD93071.1"/>
    </source>
</evidence>
<dbReference type="RefSeq" id="WP_172277020.1">
    <property type="nucleotide sequence ID" value="NZ_CASGMU010000019.1"/>
</dbReference>
<dbReference type="Proteomes" id="UP000714420">
    <property type="component" value="Unassembled WGS sequence"/>
</dbReference>
<reference evidence="2 3" key="1">
    <citation type="submission" date="2020-05" db="EMBL/GenBank/DDBJ databases">
        <title>Distinct polysaccharide utilization as determinants for interspecies competition between intestinal Prevotella spp.</title>
        <authorList>
            <person name="Galvez E.J.C."/>
            <person name="Iljazovic A."/>
            <person name="Strowig T."/>
        </authorList>
    </citation>
    <scope>NUCLEOTIDE SEQUENCE [LARGE SCALE GENOMIC DNA]</scope>
    <source>
        <strain evidence="2 3">PMUR</strain>
    </source>
</reference>
<evidence type="ECO:0000256" key="1">
    <source>
        <dbReference type="SAM" id="SignalP"/>
    </source>
</evidence>
<keyword evidence="1" id="KW-0732">Signal</keyword>
<keyword evidence="3" id="KW-1185">Reference proteome</keyword>
<dbReference type="EMBL" id="JABKKF010000015">
    <property type="protein sequence ID" value="NPD93071.1"/>
    <property type="molecule type" value="Genomic_DNA"/>
</dbReference>
<sequence>MRRLYVVSFLLLIRMLSLAAQADAGISSQEVAHELNKSGLENVSVAVTDSCVYASFTDVTYRGTYRGAAEAIKIINGFYPRRIIRIAVFENMVPKVAISACLSDSVWNIRVGYDSKEITRKLTESALVGKSYGKVDVSLYPIVTFQNNRLDKLCEYSVSFAPSFETTLWWGNRIYLQPVLPVIHNLERGNTNRYIHIGAANIRQDFVNSARWHATAALGFFLGDRVGAHAEIGYRLNGYIDVTAQMGYTGAAYVDNNGFTATNWNRVNAMMKLDYYESYTGMRLSVSGGRFLYGDYGVRVDVARHYSDYSIGLFGILTEGEHNAGFCFAIPFGGKSQRRDGFVRVRLPQYFDWQYNMVSYYEYEWNKMGRQYETRPDENYSAHYWKAAYIETYIKKCLDGSVN</sequence>
<comment type="caution">
    <text evidence="2">The sequence shown here is derived from an EMBL/GenBank/DDBJ whole genome shotgun (WGS) entry which is preliminary data.</text>
</comment>
<feature type="chain" id="PRO_5046207355" description="Bacterial lipoprotein (DUF940)" evidence="1">
    <location>
        <begin position="20"/>
        <end position="403"/>
    </location>
</feature>